<dbReference type="Pfam" id="PF00854">
    <property type="entry name" value="PTR2"/>
    <property type="match status" value="1"/>
</dbReference>
<feature type="transmembrane region" description="Helical" evidence="6">
    <location>
        <begin position="489"/>
        <end position="507"/>
    </location>
</feature>
<dbReference type="Proteomes" id="UP000285430">
    <property type="component" value="Unassembled WGS sequence"/>
</dbReference>
<dbReference type="GO" id="GO:0022857">
    <property type="term" value="F:transmembrane transporter activity"/>
    <property type="evidence" value="ECO:0007669"/>
    <property type="project" value="InterPro"/>
</dbReference>
<evidence type="ECO:0000313" key="7">
    <source>
        <dbReference type="EMBL" id="RHZ32855.1"/>
    </source>
</evidence>
<dbReference type="PANTHER" id="PTHR11654">
    <property type="entry name" value="OLIGOPEPTIDE TRANSPORTER-RELATED"/>
    <property type="match status" value="1"/>
</dbReference>
<comment type="caution">
    <text evidence="7">The sequence shown here is derived from an EMBL/GenBank/DDBJ whole genome shotgun (WGS) entry which is preliminary data.</text>
</comment>
<feature type="transmembrane region" description="Helical" evidence="6">
    <location>
        <begin position="161"/>
        <end position="183"/>
    </location>
</feature>
<sequence>MEFCQNQNIRKKRFPKTTVVEDVLLKHGLRIDVDVRSETKIIEYVGEYMIKMDFLRRKRLKQVATPVVGVGGGYKSVWDARPVKYTNVIIQVCGFILLMELSERLSYYGINQGLKNFMGKKLNWSSVSSNSIKSTWTSLVYMSPLLGAYMADERWGRFKTIAVFGTVYMIGDILLAIAAHPSVLSLDGSTKTAQAIFIVGLFVFIGIGTGAIKSNVITLGADQFNPDDERESAQKVTFFSYFYWSINVGAGFSYGYLATLCVKGSGDFIPKEYGYFATFTICACVFILALAFFFLGSSRYIKIAPSSNAMSKLVHVLLASSSKSTAARYTVFGFIAFILSFFLNLLAVFLTDRSDERLAMSYVAGGVSLIGVLMWVWFGRQYDNMSLAKESEGGNQEDLSIDEIKLVVRVLPFAAFNVMWQCVYDQIDANFQTIAQQTDLRFGNERDATQLPGAVLGVFDPIAIVVLIPFLETVVYPVYKKFSGKEASAFGKVAAGLILSTFTMFYSGGFEPVRRNSGVLLVPASATNSTLDVILDASSDLPMNDIAWGWCIPMYVLVALCECLINVTAFDVFYTEVPSYLKSTCQAINLFMVSMGSNVTSIFTLVFQKYIPDDLNDGGNLEYMFYGVGIVSLVNLIAYLVVMKQMQFGMASSKRGADVIEAAALDQHKESHLADAEKARLSYA</sequence>
<feature type="transmembrane region" description="Helical" evidence="6">
    <location>
        <begin position="587"/>
        <end position="611"/>
    </location>
</feature>
<dbReference type="InterPro" id="IPR036259">
    <property type="entry name" value="MFS_trans_sf"/>
</dbReference>
<feature type="transmembrane region" description="Helical" evidence="6">
    <location>
        <begin position="547"/>
        <end position="575"/>
    </location>
</feature>
<feature type="transmembrane region" description="Helical" evidence="6">
    <location>
        <begin position="329"/>
        <end position="351"/>
    </location>
</feature>
<accession>A0A418FNS1</accession>
<dbReference type="VEuPathDB" id="FungiDB:H257_17626"/>
<keyword evidence="4 6" id="KW-1133">Transmembrane helix</keyword>
<gene>
    <name evidence="7" type="ORF">DYB37_008686</name>
</gene>
<evidence type="ECO:0000256" key="3">
    <source>
        <dbReference type="ARBA" id="ARBA00022692"/>
    </source>
</evidence>
<evidence type="ECO:0008006" key="9">
    <source>
        <dbReference type="Google" id="ProtNLM"/>
    </source>
</evidence>
<proteinExistence type="inferred from homology"/>
<dbReference type="AlphaFoldDB" id="A0A418FNS1"/>
<feature type="transmembrane region" description="Helical" evidence="6">
    <location>
        <begin position="623"/>
        <end position="642"/>
    </location>
</feature>
<feature type="transmembrane region" description="Helical" evidence="6">
    <location>
        <begin position="241"/>
        <end position="262"/>
    </location>
</feature>
<evidence type="ECO:0000256" key="1">
    <source>
        <dbReference type="ARBA" id="ARBA00004141"/>
    </source>
</evidence>
<protein>
    <recommendedName>
        <fullName evidence="9">Major facilitator superfamily (MFS) profile domain-containing protein</fullName>
    </recommendedName>
</protein>
<feature type="transmembrane region" description="Helical" evidence="6">
    <location>
        <begin position="195"/>
        <end position="221"/>
    </location>
</feature>
<keyword evidence="5 6" id="KW-0472">Membrane</keyword>
<comment type="subcellular location">
    <subcellularLocation>
        <location evidence="1">Membrane</location>
        <topology evidence="1">Multi-pass membrane protein</topology>
    </subcellularLocation>
</comment>
<evidence type="ECO:0000313" key="8">
    <source>
        <dbReference type="Proteomes" id="UP000285430"/>
    </source>
</evidence>
<evidence type="ECO:0000256" key="5">
    <source>
        <dbReference type="ARBA" id="ARBA00023136"/>
    </source>
</evidence>
<keyword evidence="3 6" id="KW-0812">Transmembrane</keyword>
<evidence type="ECO:0000256" key="4">
    <source>
        <dbReference type="ARBA" id="ARBA00022989"/>
    </source>
</evidence>
<dbReference type="SUPFAM" id="SSF103473">
    <property type="entry name" value="MFS general substrate transporter"/>
    <property type="match status" value="1"/>
</dbReference>
<feature type="transmembrane region" description="Helical" evidence="6">
    <location>
        <begin position="274"/>
        <end position="295"/>
    </location>
</feature>
<evidence type="ECO:0000256" key="2">
    <source>
        <dbReference type="ARBA" id="ARBA00005982"/>
    </source>
</evidence>
<dbReference type="EMBL" id="QUTH01000778">
    <property type="protein sequence ID" value="RHZ32855.1"/>
    <property type="molecule type" value="Genomic_DNA"/>
</dbReference>
<dbReference type="InterPro" id="IPR000109">
    <property type="entry name" value="POT_fam"/>
</dbReference>
<organism evidence="7 8">
    <name type="scientific">Aphanomyces astaci</name>
    <name type="common">Crayfish plague agent</name>
    <dbReference type="NCBI Taxonomy" id="112090"/>
    <lineage>
        <taxon>Eukaryota</taxon>
        <taxon>Sar</taxon>
        <taxon>Stramenopiles</taxon>
        <taxon>Oomycota</taxon>
        <taxon>Saprolegniomycetes</taxon>
        <taxon>Saprolegniales</taxon>
        <taxon>Verrucalvaceae</taxon>
        <taxon>Aphanomyces</taxon>
    </lineage>
</organism>
<reference evidence="7 8" key="1">
    <citation type="submission" date="2018-08" db="EMBL/GenBank/DDBJ databases">
        <title>Aphanomyces genome sequencing and annotation.</title>
        <authorList>
            <person name="Minardi D."/>
            <person name="Oidtmann B."/>
            <person name="Van Der Giezen M."/>
            <person name="Studholme D.J."/>
        </authorList>
    </citation>
    <scope>NUCLEOTIDE SEQUENCE [LARGE SCALE GENOMIC DNA]</scope>
    <source>
        <strain evidence="7 8">Da</strain>
    </source>
</reference>
<name>A0A418FNS1_APHAT</name>
<dbReference type="GO" id="GO:0016020">
    <property type="term" value="C:membrane"/>
    <property type="evidence" value="ECO:0007669"/>
    <property type="project" value="UniProtKB-SubCell"/>
</dbReference>
<comment type="similarity">
    <text evidence="2">Belongs to the major facilitator superfamily. Proton-dependent oligopeptide transporter (POT/PTR) (TC 2.A.17) family.</text>
</comment>
<dbReference type="Gene3D" id="1.20.1250.20">
    <property type="entry name" value="MFS general substrate transporter like domains"/>
    <property type="match status" value="1"/>
</dbReference>
<evidence type="ECO:0000256" key="6">
    <source>
        <dbReference type="SAM" id="Phobius"/>
    </source>
</evidence>
<feature type="transmembrane region" description="Helical" evidence="6">
    <location>
        <begin position="454"/>
        <end position="477"/>
    </location>
</feature>
<feature type="transmembrane region" description="Helical" evidence="6">
    <location>
        <begin position="358"/>
        <end position="378"/>
    </location>
</feature>